<accession>A0ABU3SKM6</accession>
<reference evidence="1 2" key="1">
    <citation type="submission" date="2023-09" db="EMBL/GenBank/DDBJ databases">
        <title>Microbacterium fusihabitans sp. nov., Microbacterium phycihabitans sp. nov., and Microbacterium cervinum sp. nov., isolated from dried seaweeds of beach.</title>
        <authorList>
            <person name="Lee S.D."/>
        </authorList>
    </citation>
    <scope>NUCLEOTIDE SEQUENCE [LARGE SCALE GENOMIC DNA]</scope>
    <source>
        <strain evidence="1 2">KSW2-29</strain>
    </source>
</reference>
<name>A0ABU3SKM6_9MICO</name>
<dbReference type="RefSeq" id="WP_316003944.1">
    <property type="nucleotide sequence ID" value="NZ_JAWDIT010000002.1"/>
</dbReference>
<dbReference type="EMBL" id="JAWDIT010000002">
    <property type="protein sequence ID" value="MDU0345361.1"/>
    <property type="molecule type" value="Genomic_DNA"/>
</dbReference>
<evidence type="ECO:0000313" key="2">
    <source>
        <dbReference type="Proteomes" id="UP001261125"/>
    </source>
</evidence>
<sequence length="65" mass="7003">MDRDAESQEDRALRSLRAIDGGADIGAEALALANEFTDRQTGRATAWMRRTFGSRGRSTGASDEG</sequence>
<keyword evidence="2" id="KW-1185">Reference proteome</keyword>
<evidence type="ECO:0000313" key="1">
    <source>
        <dbReference type="EMBL" id="MDU0345361.1"/>
    </source>
</evidence>
<gene>
    <name evidence="1" type="ORF">RWH44_06550</name>
</gene>
<organism evidence="1 2">
    <name type="scientific">Microbacterium phycohabitans</name>
    <dbReference type="NCBI Taxonomy" id="3075993"/>
    <lineage>
        <taxon>Bacteria</taxon>
        <taxon>Bacillati</taxon>
        <taxon>Actinomycetota</taxon>
        <taxon>Actinomycetes</taxon>
        <taxon>Micrococcales</taxon>
        <taxon>Microbacteriaceae</taxon>
        <taxon>Microbacterium</taxon>
    </lineage>
</organism>
<protein>
    <submittedName>
        <fullName evidence="1">Uncharacterized protein</fullName>
    </submittedName>
</protein>
<proteinExistence type="predicted"/>
<dbReference type="Proteomes" id="UP001261125">
    <property type="component" value="Unassembled WGS sequence"/>
</dbReference>
<comment type="caution">
    <text evidence="1">The sequence shown here is derived from an EMBL/GenBank/DDBJ whole genome shotgun (WGS) entry which is preliminary data.</text>
</comment>